<dbReference type="Pfam" id="PF00155">
    <property type="entry name" value="Aminotran_1_2"/>
    <property type="match status" value="1"/>
</dbReference>
<evidence type="ECO:0000256" key="1">
    <source>
        <dbReference type="ARBA" id="ARBA00001933"/>
    </source>
</evidence>
<dbReference type="Gene3D" id="3.40.640.10">
    <property type="entry name" value="Type I PLP-dependent aspartate aminotransferase-like (Major domain)"/>
    <property type="match status" value="1"/>
</dbReference>
<keyword evidence="4 6" id="KW-0808">Transferase</keyword>
<dbReference type="InterPro" id="IPR015424">
    <property type="entry name" value="PyrdxlP-dep_Trfase"/>
</dbReference>
<dbReference type="GO" id="GO:0008483">
    <property type="term" value="F:transaminase activity"/>
    <property type="evidence" value="ECO:0007669"/>
    <property type="project" value="UniProtKB-KW"/>
</dbReference>
<dbReference type="InterPro" id="IPR004838">
    <property type="entry name" value="NHTrfase_class1_PyrdxlP-BS"/>
</dbReference>
<feature type="domain" description="Aminotransferase class I/classII large" evidence="7">
    <location>
        <begin position="32"/>
        <end position="389"/>
    </location>
</feature>
<sequence length="398" mass="42811">MIKLSHRITQVEPSPTLAITARAKELKAQGMDIVSFGAGEPDFDTPKPVVEAATRALQEGKTRYTPASGLMELRQAIAESYASRGRKVAANQVIVTVGGKQALYNATQAIFDEGDRVLIPAPYWVSYPAQLRLAGAEPAIIDTRAEDDFKLTAESLRAALDEGPCRGLILCSPSNPTGATYSADELRALAAVLKDFPEVVVFYDAMYDELYYEGDIAPDLVASAPELEGRVITFNGFSKTYAMTGWRLGYAIGPVEVSAAMGTLQSQSTSNATSFAQYGALAAFELDPAVLARRREAFAKRRDLLVGMLRAIEGVICPEPTGAFYAFPDFSAYLGEGEGKFADDLALTQYLLEEAQVAVVPGSAFGYPGGLRLSYATSETLIEEGVRRIHQALKAYAG</sequence>
<dbReference type="InterPro" id="IPR015421">
    <property type="entry name" value="PyrdxlP-dep_Trfase_major"/>
</dbReference>
<evidence type="ECO:0000313" key="9">
    <source>
        <dbReference type="Proteomes" id="UP000321046"/>
    </source>
</evidence>
<dbReference type="CDD" id="cd00609">
    <property type="entry name" value="AAT_like"/>
    <property type="match status" value="1"/>
</dbReference>
<comment type="similarity">
    <text evidence="2 6">Belongs to the class-I pyridoxal-phosphate-dependent aminotransferase family.</text>
</comment>
<keyword evidence="3 6" id="KW-0032">Aminotransferase</keyword>
<comment type="caution">
    <text evidence="8">The sequence shown here is derived from an EMBL/GenBank/DDBJ whole genome shotgun (WGS) entry which is preliminary data.</text>
</comment>
<evidence type="ECO:0000313" key="8">
    <source>
        <dbReference type="EMBL" id="TXD43678.1"/>
    </source>
</evidence>
<evidence type="ECO:0000256" key="5">
    <source>
        <dbReference type="ARBA" id="ARBA00022898"/>
    </source>
</evidence>
<dbReference type="EC" id="2.6.1.-" evidence="6"/>
<evidence type="ECO:0000256" key="6">
    <source>
        <dbReference type="RuleBase" id="RU000481"/>
    </source>
</evidence>
<evidence type="ECO:0000259" key="7">
    <source>
        <dbReference type="Pfam" id="PF00155"/>
    </source>
</evidence>
<protein>
    <recommendedName>
        <fullName evidence="6">Aminotransferase</fullName>
        <ecNumber evidence="6">2.6.1.-</ecNumber>
    </recommendedName>
</protein>
<gene>
    <name evidence="8" type="ORF">FRC96_01390</name>
</gene>
<evidence type="ECO:0000256" key="3">
    <source>
        <dbReference type="ARBA" id="ARBA00022576"/>
    </source>
</evidence>
<comment type="cofactor">
    <cofactor evidence="1 6">
        <name>pyridoxal 5'-phosphate</name>
        <dbReference type="ChEBI" id="CHEBI:597326"/>
    </cofactor>
</comment>
<evidence type="ECO:0000256" key="4">
    <source>
        <dbReference type="ARBA" id="ARBA00022679"/>
    </source>
</evidence>
<name>A0A5C6XFD3_9DELT</name>
<dbReference type="PANTHER" id="PTHR46383:SF1">
    <property type="entry name" value="ASPARTATE AMINOTRANSFERASE"/>
    <property type="match status" value="1"/>
</dbReference>
<dbReference type="Proteomes" id="UP000321046">
    <property type="component" value="Unassembled WGS sequence"/>
</dbReference>
<evidence type="ECO:0000256" key="2">
    <source>
        <dbReference type="ARBA" id="ARBA00007441"/>
    </source>
</evidence>
<dbReference type="PROSITE" id="PS00105">
    <property type="entry name" value="AA_TRANSFER_CLASS_1"/>
    <property type="match status" value="1"/>
</dbReference>
<proteinExistence type="inferred from homology"/>
<dbReference type="Gene3D" id="3.90.1150.10">
    <property type="entry name" value="Aspartate Aminotransferase, domain 1"/>
    <property type="match status" value="1"/>
</dbReference>
<reference evidence="8 9" key="1">
    <citation type="submission" date="2019-08" db="EMBL/GenBank/DDBJ databases">
        <title>Bradymonadales sp. TMQ2.</title>
        <authorList>
            <person name="Liang Q."/>
        </authorList>
    </citation>
    <scope>NUCLEOTIDE SEQUENCE [LARGE SCALE GENOMIC DNA]</scope>
    <source>
        <strain evidence="8 9">TMQ2</strain>
    </source>
</reference>
<dbReference type="OrthoDB" id="9804474at2"/>
<dbReference type="SUPFAM" id="SSF53383">
    <property type="entry name" value="PLP-dependent transferases"/>
    <property type="match status" value="1"/>
</dbReference>
<keyword evidence="5" id="KW-0663">Pyridoxal phosphate</keyword>
<dbReference type="PANTHER" id="PTHR46383">
    <property type="entry name" value="ASPARTATE AMINOTRANSFERASE"/>
    <property type="match status" value="1"/>
</dbReference>
<dbReference type="InterPro" id="IPR004839">
    <property type="entry name" value="Aminotransferase_I/II_large"/>
</dbReference>
<dbReference type="GO" id="GO:0006520">
    <property type="term" value="P:amino acid metabolic process"/>
    <property type="evidence" value="ECO:0007669"/>
    <property type="project" value="InterPro"/>
</dbReference>
<dbReference type="FunFam" id="3.40.640.10:FF:000033">
    <property type="entry name" value="Aspartate aminotransferase"/>
    <property type="match status" value="1"/>
</dbReference>
<dbReference type="InterPro" id="IPR050596">
    <property type="entry name" value="AspAT/PAT-like"/>
</dbReference>
<dbReference type="AlphaFoldDB" id="A0A5C6XFD3"/>
<organism evidence="8 9">
    <name type="scientific">Lujinxingia vulgaris</name>
    <dbReference type="NCBI Taxonomy" id="2600176"/>
    <lineage>
        <taxon>Bacteria</taxon>
        <taxon>Deltaproteobacteria</taxon>
        <taxon>Bradymonadales</taxon>
        <taxon>Lujinxingiaceae</taxon>
        <taxon>Lujinxingia</taxon>
    </lineage>
</organism>
<dbReference type="EMBL" id="VOSL01000007">
    <property type="protein sequence ID" value="TXD43678.1"/>
    <property type="molecule type" value="Genomic_DNA"/>
</dbReference>
<accession>A0A5C6XFD3</accession>
<dbReference type="RefSeq" id="WP_146972257.1">
    <property type="nucleotide sequence ID" value="NZ_VOSL01000007.1"/>
</dbReference>
<dbReference type="GO" id="GO:0030170">
    <property type="term" value="F:pyridoxal phosphate binding"/>
    <property type="evidence" value="ECO:0007669"/>
    <property type="project" value="InterPro"/>
</dbReference>
<dbReference type="InterPro" id="IPR015422">
    <property type="entry name" value="PyrdxlP-dep_Trfase_small"/>
</dbReference>